<sequence>MKPLLLATLLLISPILFAKEKPYTVDSYLPQIDINQFYQEEQIKPNKSDFIVRSSLAMSNEDGSRAVLINIENLSSGRRILEPEQLIVLFANGDVQTLTSLPRKTTVAGQSKVNITIELGYNMYPVISVLTSNNI</sequence>
<organism evidence="2 3">
    <name type="scientific">Pseudoalteromonas luteoviolacea H33</name>
    <dbReference type="NCBI Taxonomy" id="1365251"/>
    <lineage>
        <taxon>Bacteria</taxon>
        <taxon>Pseudomonadati</taxon>
        <taxon>Pseudomonadota</taxon>
        <taxon>Gammaproteobacteria</taxon>
        <taxon>Alteromonadales</taxon>
        <taxon>Pseudoalteromonadaceae</taxon>
        <taxon>Pseudoalteromonas</taxon>
    </lineage>
</organism>
<accession>A0A162AFM0</accession>
<protein>
    <recommendedName>
        <fullName evidence="4">DUF4426 domain-containing protein</fullName>
    </recommendedName>
</protein>
<feature type="chain" id="PRO_5007831620" description="DUF4426 domain-containing protein" evidence="1">
    <location>
        <begin position="19"/>
        <end position="135"/>
    </location>
</feature>
<name>A0A162AFM0_9GAMM</name>
<dbReference type="OrthoDB" id="6308190at2"/>
<reference evidence="2 3" key="1">
    <citation type="submission" date="2013-07" db="EMBL/GenBank/DDBJ databases">
        <title>Comparative Genomic and Metabolomic Analysis of Twelve Strains of Pseudoalteromonas luteoviolacea.</title>
        <authorList>
            <person name="Vynne N.G."/>
            <person name="Mansson M."/>
            <person name="Gram L."/>
        </authorList>
    </citation>
    <scope>NUCLEOTIDE SEQUENCE [LARGE SCALE GENOMIC DNA]</scope>
    <source>
        <strain evidence="2 3">H33</strain>
    </source>
</reference>
<evidence type="ECO:0000313" key="3">
    <source>
        <dbReference type="Proteomes" id="UP000076503"/>
    </source>
</evidence>
<comment type="caution">
    <text evidence="2">The sequence shown here is derived from an EMBL/GenBank/DDBJ whole genome shotgun (WGS) entry which is preliminary data.</text>
</comment>
<gene>
    <name evidence="2" type="ORF">N476_20610</name>
</gene>
<evidence type="ECO:0008006" key="4">
    <source>
        <dbReference type="Google" id="ProtNLM"/>
    </source>
</evidence>
<evidence type="ECO:0000313" key="2">
    <source>
        <dbReference type="EMBL" id="KZN48893.1"/>
    </source>
</evidence>
<keyword evidence="1" id="KW-0732">Signal</keyword>
<dbReference type="EMBL" id="AUXZ01000088">
    <property type="protein sequence ID" value="KZN48893.1"/>
    <property type="molecule type" value="Genomic_DNA"/>
</dbReference>
<evidence type="ECO:0000256" key="1">
    <source>
        <dbReference type="SAM" id="SignalP"/>
    </source>
</evidence>
<dbReference type="PATRIC" id="fig|1365251.3.peg.3579"/>
<dbReference type="RefSeq" id="WP_063362885.1">
    <property type="nucleotide sequence ID" value="NZ_AUXZ01000088.1"/>
</dbReference>
<feature type="signal peptide" evidence="1">
    <location>
        <begin position="1"/>
        <end position="18"/>
    </location>
</feature>
<proteinExistence type="predicted"/>
<dbReference type="AlphaFoldDB" id="A0A162AFM0"/>
<dbReference type="Proteomes" id="UP000076503">
    <property type="component" value="Unassembled WGS sequence"/>
</dbReference>